<name>A0A515EJ75_9BURK</name>
<accession>A0A515EJ75</accession>
<dbReference type="GO" id="GO:0016829">
    <property type="term" value="F:lyase activity"/>
    <property type="evidence" value="ECO:0007669"/>
    <property type="project" value="UniProtKB-KW"/>
</dbReference>
<dbReference type="InterPro" id="IPR040442">
    <property type="entry name" value="Pyrv_kinase-like_dom_sf"/>
</dbReference>
<keyword evidence="1" id="KW-0456">Lyase</keyword>
<dbReference type="KEGG" id="rhg:EXZ61_00105"/>
<dbReference type="InterPro" id="IPR015813">
    <property type="entry name" value="Pyrv/PenolPyrv_kinase-like_dom"/>
</dbReference>
<dbReference type="Proteomes" id="UP000317365">
    <property type="component" value="Chromosome"/>
</dbReference>
<dbReference type="CDD" id="cd00377">
    <property type="entry name" value="ICL_PEPM"/>
    <property type="match status" value="1"/>
</dbReference>
<gene>
    <name evidence="1" type="ORF">EXZ61_00105</name>
</gene>
<dbReference type="Gene3D" id="3.20.20.60">
    <property type="entry name" value="Phosphoenolpyruvate-binding domains"/>
    <property type="match status" value="1"/>
</dbReference>
<dbReference type="SUPFAM" id="SSF51621">
    <property type="entry name" value="Phosphoenolpyruvate/pyruvate domain"/>
    <property type="match status" value="1"/>
</dbReference>
<organism evidence="1 2">
    <name type="scientific">Rhodoferax aquaticus</name>
    <dbReference type="NCBI Taxonomy" id="2527691"/>
    <lineage>
        <taxon>Bacteria</taxon>
        <taxon>Pseudomonadati</taxon>
        <taxon>Pseudomonadota</taxon>
        <taxon>Betaproteobacteria</taxon>
        <taxon>Burkholderiales</taxon>
        <taxon>Comamonadaceae</taxon>
        <taxon>Rhodoferax</taxon>
    </lineage>
</organism>
<dbReference type="AlphaFoldDB" id="A0A515EJ75"/>
<reference evidence="2" key="1">
    <citation type="submission" date="2019-02" db="EMBL/GenBank/DDBJ databases">
        <title>Complete genome sequence of Rhodoferax sp. Gr-4.</title>
        <authorList>
            <person name="Jin L."/>
        </authorList>
    </citation>
    <scope>NUCLEOTIDE SEQUENCE [LARGE SCALE GENOMIC DNA]</scope>
    <source>
        <strain evidence="2">Gr-4</strain>
    </source>
</reference>
<reference evidence="2" key="2">
    <citation type="journal article" date="2020" name="Int. J. Syst. Evol. Microbiol.">
        <title>Genomic insights into a novel species Rhodoferax aquaticus sp. nov., isolated from freshwater.</title>
        <authorList>
            <person name="Li T."/>
            <person name="Zhuo Y."/>
            <person name="Jin C.Z."/>
            <person name="Wu X."/>
            <person name="Ko S.R."/>
            <person name="Jin F.J."/>
            <person name="Ahn C.Y."/>
            <person name="Oh H.M."/>
            <person name="Lee H.G."/>
            <person name="Jin L."/>
        </authorList>
    </citation>
    <scope>NUCLEOTIDE SEQUENCE [LARGE SCALE GENOMIC DNA]</scope>
    <source>
        <strain evidence="2">Gr-4</strain>
    </source>
</reference>
<dbReference type="RefSeq" id="WP_142808155.1">
    <property type="nucleotide sequence ID" value="NZ_CP036282.1"/>
</dbReference>
<sequence length="265" mass="27948">MTHPLATQFHALHHSSQPLVLPNAWDAASAALFQHGGAPAIATSSAALAWSLGYADGGQLPRTELLAAVHRLQRVLRVPLTLDIEDGYSDDPQAVAALVCALAALGVAGINVEDGAHAPAVLVEKIRSMRHALGATPMFINARTDVVLRGLASKDTTIRAVIERATLYQAAGASGLFVPGMTSAADATEVARACELPLNLMLLPDMPSISSLFNQGVKRFTTGPASFLAAYGQASRCATELLQTHRTEELFKQATTYDSLNALFP</sequence>
<evidence type="ECO:0000313" key="2">
    <source>
        <dbReference type="Proteomes" id="UP000317365"/>
    </source>
</evidence>
<proteinExistence type="predicted"/>
<dbReference type="InterPro" id="IPR039556">
    <property type="entry name" value="ICL/PEPM"/>
</dbReference>
<protein>
    <submittedName>
        <fullName evidence="1">Isocitrate lyase/phosphoenolpyruvate mutase family protein</fullName>
    </submittedName>
</protein>
<evidence type="ECO:0000313" key="1">
    <source>
        <dbReference type="EMBL" id="QDL52703.1"/>
    </source>
</evidence>
<dbReference type="PANTHER" id="PTHR42905:SF16">
    <property type="entry name" value="CARBOXYPHOSPHONOENOLPYRUVATE PHOSPHONOMUTASE-LIKE PROTEIN (AFU_ORTHOLOGUE AFUA_5G07230)"/>
    <property type="match status" value="1"/>
</dbReference>
<dbReference type="Pfam" id="PF13714">
    <property type="entry name" value="PEP_mutase"/>
    <property type="match status" value="1"/>
</dbReference>
<dbReference type="EMBL" id="CP036282">
    <property type="protein sequence ID" value="QDL52703.1"/>
    <property type="molecule type" value="Genomic_DNA"/>
</dbReference>
<keyword evidence="2" id="KW-1185">Reference proteome</keyword>
<dbReference type="PANTHER" id="PTHR42905">
    <property type="entry name" value="PHOSPHOENOLPYRUVATE CARBOXYLASE"/>
    <property type="match status" value="1"/>
</dbReference>